<evidence type="ECO:0000313" key="8">
    <source>
        <dbReference type="Proteomes" id="UP001500957"/>
    </source>
</evidence>
<keyword evidence="4" id="KW-0804">Transcription</keyword>
<name>A0ABP3SBW9_9ACTN</name>
<feature type="region of interest" description="Disordered" evidence="5">
    <location>
        <begin position="1"/>
        <end position="26"/>
    </location>
</feature>
<proteinExistence type="predicted"/>
<dbReference type="InterPro" id="IPR013325">
    <property type="entry name" value="RNA_pol_sigma_r2"/>
</dbReference>
<dbReference type="PIRSF" id="PIRSF000770">
    <property type="entry name" value="RNA_pol_sigma-SigE/K"/>
    <property type="match status" value="1"/>
</dbReference>
<dbReference type="PRINTS" id="PR00046">
    <property type="entry name" value="SIGMA70FCT"/>
</dbReference>
<evidence type="ECO:0000259" key="6">
    <source>
        <dbReference type="PROSITE" id="PS00716"/>
    </source>
</evidence>
<evidence type="ECO:0000256" key="5">
    <source>
        <dbReference type="SAM" id="MobiDB-lite"/>
    </source>
</evidence>
<protein>
    <submittedName>
        <fullName evidence="7">RNA polymerase sigma factor WhiG</fullName>
    </submittedName>
</protein>
<keyword evidence="1" id="KW-0805">Transcription regulation</keyword>
<dbReference type="EMBL" id="BAAAHE010000044">
    <property type="protein sequence ID" value="GAA0632231.1"/>
    <property type="molecule type" value="Genomic_DNA"/>
</dbReference>
<comment type="caution">
    <text evidence="7">The sequence shown here is derived from an EMBL/GenBank/DDBJ whole genome shotgun (WGS) entry which is preliminary data.</text>
</comment>
<keyword evidence="3" id="KW-0238">DNA-binding</keyword>
<evidence type="ECO:0000256" key="1">
    <source>
        <dbReference type="ARBA" id="ARBA00023015"/>
    </source>
</evidence>
<dbReference type="InterPro" id="IPR014284">
    <property type="entry name" value="RNA_pol_sigma-70_dom"/>
</dbReference>
<evidence type="ECO:0000313" key="7">
    <source>
        <dbReference type="EMBL" id="GAA0632231.1"/>
    </source>
</evidence>
<dbReference type="PANTHER" id="PTHR30385">
    <property type="entry name" value="SIGMA FACTOR F FLAGELLAR"/>
    <property type="match status" value="1"/>
</dbReference>
<dbReference type="Gene3D" id="1.20.140.160">
    <property type="match status" value="1"/>
</dbReference>
<evidence type="ECO:0000256" key="4">
    <source>
        <dbReference type="ARBA" id="ARBA00023163"/>
    </source>
</evidence>
<dbReference type="NCBIfam" id="TIGR02937">
    <property type="entry name" value="sigma70-ECF"/>
    <property type="match status" value="1"/>
</dbReference>
<dbReference type="Pfam" id="PF04545">
    <property type="entry name" value="Sigma70_r4"/>
    <property type="match status" value="1"/>
</dbReference>
<keyword evidence="2" id="KW-0731">Sigma factor</keyword>
<dbReference type="PROSITE" id="PS00716">
    <property type="entry name" value="SIGMA70_2"/>
    <property type="match status" value="1"/>
</dbReference>
<gene>
    <name evidence="7" type="primary">whiG_3</name>
    <name evidence="7" type="ORF">GCM10009547_40080</name>
</gene>
<dbReference type="Pfam" id="PF04539">
    <property type="entry name" value="Sigma70_r3"/>
    <property type="match status" value="1"/>
</dbReference>
<dbReference type="CDD" id="cd06171">
    <property type="entry name" value="Sigma70_r4"/>
    <property type="match status" value="1"/>
</dbReference>
<reference evidence="8" key="1">
    <citation type="journal article" date="2019" name="Int. J. Syst. Evol. Microbiol.">
        <title>The Global Catalogue of Microorganisms (GCM) 10K type strain sequencing project: providing services to taxonomists for standard genome sequencing and annotation.</title>
        <authorList>
            <consortium name="The Broad Institute Genomics Platform"/>
            <consortium name="The Broad Institute Genome Sequencing Center for Infectious Disease"/>
            <person name="Wu L."/>
            <person name="Ma J."/>
        </authorList>
    </citation>
    <scope>NUCLEOTIDE SEQUENCE [LARGE SCALE GENOMIC DNA]</scope>
    <source>
        <strain evidence="8">JCM 10671</strain>
    </source>
</reference>
<dbReference type="InterPro" id="IPR013324">
    <property type="entry name" value="RNA_pol_sigma_r3/r4-like"/>
</dbReference>
<dbReference type="Gene3D" id="1.10.1740.10">
    <property type="match status" value="1"/>
</dbReference>
<dbReference type="NCBIfam" id="NF004935">
    <property type="entry name" value="PRK06288.1"/>
    <property type="match status" value="1"/>
</dbReference>
<feature type="domain" description="RNA polymerase sigma-70" evidence="6">
    <location>
        <begin position="263"/>
        <end position="289"/>
    </location>
</feature>
<keyword evidence="8" id="KW-1185">Reference proteome</keyword>
<dbReference type="Pfam" id="PF04542">
    <property type="entry name" value="Sigma70_r2"/>
    <property type="match status" value="1"/>
</dbReference>
<dbReference type="InterPro" id="IPR007624">
    <property type="entry name" value="RNA_pol_sigma70_r3"/>
</dbReference>
<dbReference type="InterPro" id="IPR012845">
    <property type="entry name" value="RNA_pol_sigma_FliA_WhiG"/>
</dbReference>
<dbReference type="InterPro" id="IPR000943">
    <property type="entry name" value="RNA_pol_sigma70"/>
</dbReference>
<sequence>MSERTRGPDAAAAADTLGPAPSVVEHPTAGTVAHVPVQGRDAHAGATDELPALWRRYREARDEATRERLILHYSPLVKHVAGRVAVGLPPNVDMGDCASYGMFGLIDAIEKYDPDRGVRFEPYAMSRIRGAILDELRALDWIPRSVRAKARSVERGYQALEARLHRSPTEAELAAELGISVEDLQQTFSQISVVNVLALDELLAATDEPGEMNFGDTLADLTADDPVAVFEDQETRALLLNAIAELTERERRVIHLYYVEGMTLAEVGEHVGVSESRVCQIHSKAMLALRTKLAGRR</sequence>
<dbReference type="Proteomes" id="UP001500957">
    <property type="component" value="Unassembled WGS sequence"/>
</dbReference>
<feature type="compositionally biased region" description="Low complexity" evidence="5">
    <location>
        <begin position="8"/>
        <end position="20"/>
    </location>
</feature>
<dbReference type="NCBIfam" id="NF005413">
    <property type="entry name" value="PRK06986.1"/>
    <property type="match status" value="1"/>
</dbReference>
<evidence type="ECO:0000256" key="3">
    <source>
        <dbReference type="ARBA" id="ARBA00023125"/>
    </source>
</evidence>
<dbReference type="SUPFAM" id="SSF88946">
    <property type="entry name" value="Sigma2 domain of RNA polymerase sigma factors"/>
    <property type="match status" value="1"/>
</dbReference>
<dbReference type="PANTHER" id="PTHR30385:SF7">
    <property type="entry name" value="RNA POLYMERASE SIGMA FACTOR FLIA"/>
    <property type="match status" value="1"/>
</dbReference>
<dbReference type="InterPro" id="IPR007627">
    <property type="entry name" value="RNA_pol_sigma70_r2"/>
</dbReference>
<dbReference type="NCBIfam" id="TIGR02479">
    <property type="entry name" value="FliA_WhiG"/>
    <property type="match status" value="1"/>
</dbReference>
<evidence type="ECO:0000256" key="2">
    <source>
        <dbReference type="ARBA" id="ARBA00023082"/>
    </source>
</evidence>
<accession>A0ABP3SBW9</accession>
<organism evidence="7 8">
    <name type="scientific">Sporichthya brevicatena</name>
    <dbReference type="NCBI Taxonomy" id="171442"/>
    <lineage>
        <taxon>Bacteria</taxon>
        <taxon>Bacillati</taxon>
        <taxon>Actinomycetota</taxon>
        <taxon>Actinomycetes</taxon>
        <taxon>Sporichthyales</taxon>
        <taxon>Sporichthyaceae</taxon>
        <taxon>Sporichthya</taxon>
    </lineage>
</organism>
<dbReference type="InterPro" id="IPR007630">
    <property type="entry name" value="RNA_pol_sigma70_r4"/>
</dbReference>
<dbReference type="SUPFAM" id="SSF88659">
    <property type="entry name" value="Sigma3 and sigma4 domains of RNA polymerase sigma factors"/>
    <property type="match status" value="2"/>
</dbReference>